<sequence>MSTDRKKNIRDKQLLDSVTEEQINEEMTEIKKALFHQIHRHGNKLASETDLDTSLSKLLLLRKLSNELNDLAEIVAASAVSRHVSLSNIGRAYGLDPANVKRKFKDLDAINAAKMKYYETKEPVPVTINGRTIMFDRTFISGEYKEKSLWPRE</sequence>
<evidence type="ECO:0000313" key="1">
    <source>
        <dbReference type="EMBL" id="ABX10955.1"/>
    </source>
</evidence>
<dbReference type="EMBL" id="DQ497626">
    <property type="protein sequence ID" value="ABX10955.1"/>
    <property type="molecule type" value="Genomic_DNA"/>
</dbReference>
<proteinExistence type="predicted"/>
<keyword evidence="1" id="KW-0614">Plasmid</keyword>
<protein>
    <submittedName>
        <fullName evidence="1">Putative transcriptional regulator</fullName>
    </submittedName>
</protein>
<name>A9CCY1_BIFBR</name>
<accession>A9CCY1</accession>
<geneLocation type="plasmid" evidence="1">
    <name>pB21a</name>
</geneLocation>
<dbReference type="AlphaFoldDB" id="A9CCY1"/>
<dbReference type="RefSeq" id="WP_012478165.1">
    <property type="nucleotide sequence ID" value="NC_010930.1"/>
</dbReference>
<organism evidence="1">
    <name type="scientific">Bifidobacterium breve</name>
    <dbReference type="NCBI Taxonomy" id="1685"/>
    <lineage>
        <taxon>Bacteria</taxon>
        <taxon>Bacillati</taxon>
        <taxon>Actinomycetota</taxon>
        <taxon>Actinomycetes</taxon>
        <taxon>Bifidobacteriales</taxon>
        <taxon>Bifidobacteriaceae</taxon>
        <taxon>Bifidobacterium</taxon>
    </lineage>
</organism>
<reference evidence="1" key="1">
    <citation type="journal article" date="2008" name="Plasmid">
        <title>Characterization of plasmids from human infant Bifidobacterium strains: sequence analysis and construction of E. coli-Bifidobacterium shuttle vectors.</title>
        <authorList>
            <person name="Shkoporov A.N."/>
            <person name="Efimov B.A."/>
            <person name="Khokhlova E.V."/>
            <person name="Steele J.L."/>
            <person name="Kafarskaia L.I."/>
            <person name="Smeianov V.V."/>
        </authorList>
    </citation>
    <scope>NUCLEOTIDE SEQUENCE</scope>
    <source>
        <strain evidence="1">B21a</strain>
        <plasmid evidence="1">pB21a</plasmid>
    </source>
</reference>